<keyword evidence="3" id="KW-0808">Transferase</keyword>
<evidence type="ECO:0000313" key="5">
    <source>
        <dbReference type="Proteomes" id="UP000306421"/>
    </source>
</evidence>
<dbReference type="SUPFAM" id="SSF69572">
    <property type="entry name" value="Activating enzymes of the ubiquitin-like proteins"/>
    <property type="match status" value="1"/>
</dbReference>
<reference evidence="2 4" key="1">
    <citation type="submission" date="2018-04" db="EMBL/GenBank/DDBJ databases">
        <title>Whole genome sequence comparison of clinical and drinking water Legionella pneumophila isolates associated with the Flint Water Crisis.</title>
        <authorList>
            <person name="Garner E."/>
            <person name="Brown C."/>
            <person name="Schwake O."/>
            <person name="Coil D."/>
            <person name="Jospin G."/>
            <person name="Eisen J."/>
            <person name="Edwards M."/>
            <person name="Pruden A."/>
        </authorList>
    </citation>
    <scope>NUCLEOTIDE SEQUENCE [LARGE SCALE GENOMIC DNA]</scope>
    <source>
        <strain evidence="2 4">Genessee03</strain>
    </source>
</reference>
<gene>
    <name evidence="2" type="ORF">DB745_01295</name>
    <name evidence="3" type="ORF">DIZ81_01290</name>
</gene>
<dbReference type="Pfam" id="PF00899">
    <property type="entry name" value="ThiF"/>
    <property type="match status" value="1"/>
</dbReference>
<keyword evidence="3" id="KW-0548">Nucleotidyltransferase</keyword>
<keyword evidence="4" id="KW-1185">Reference proteome</keyword>
<dbReference type="GO" id="GO:0016779">
    <property type="term" value="F:nucleotidyltransferase activity"/>
    <property type="evidence" value="ECO:0007669"/>
    <property type="project" value="UniProtKB-KW"/>
</dbReference>
<sequence length="368" mass="41950">MFFYPKIKPFVEFCWRDGVISFFKIPGCSIDLHDETQFIYQVCIIMDGSISFQTLKQKVLRLYPKEGKFLEDLLNVLNQEYLIEDSFYNLCNLTKEEQERWSKNTEFFGSYCRSNENKYQKQLLLRESKVTILGLGGVGSNILMNLAALGVLNFKIIDYDEISLSNLNRQVLYNPSDIGYYKSDIAKSKILHFLPQANIEHSNKKIQCENDIMEAIDGQNFLICAADDPRDKILDWVNKACVKLKVPFICGGLDSLWASYFSIIPGKTGCIECWKETASTKHSLYQDIIGTEHFISASTPNVAVMPLISIVSGLVSSEFLKIITQLSQPQALGRLCVFNFKTAEITVHESWQKLDNCAICGVNYQYSD</sequence>
<evidence type="ECO:0000259" key="1">
    <source>
        <dbReference type="Pfam" id="PF00899"/>
    </source>
</evidence>
<accession>A0AB38NE27</accession>
<proteinExistence type="predicted"/>
<evidence type="ECO:0000313" key="3">
    <source>
        <dbReference type="EMBL" id="TID46732.1"/>
    </source>
</evidence>
<reference evidence="3 5" key="2">
    <citation type="submission" date="2018-04" db="EMBL/GenBank/DDBJ databases">
        <title>Whole genome sequence comparison of clinical and drinking water Legionella pneumophila isolates.</title>
        <authorList>
            <person name="Garner E."/>
        </authorList>
    </citation>
    <scope>NUCLEOTIDE SEQUENCE [LARGE SCALE GENOMIC DNA]</scope>
    <source>
        <strain evidence="3 5">WH02</strain>
    </source>
</reference>
<dbReference type="Proteomes" id="UP000306421">
    <property type="component" value="Unassembled WGS sequence"/>
</dbReference>
<dbReference type="PANTHER" id="PTHR10953">
    <property type="entry name" value="UBIQUITIN-ACTIVATING ENZYME E1"/>
    <property type="match status" value="1"/>
</dbReference>
<protein>
    <submittedName>
        <fullName evidence="3">ThiF family adenylyltransferase</fullName>
    </submittedName>
    <submittedName>
        <fullName evidence="2">Thiamine biosynthesis protein ThiF</fullName>
    </submittedName>
</protein>
<dbReference type="GO" id="GO:0004792">
    <property type="term" value="F:thiosulfate-cyanide sulfurtransferase activity"/>
    <property type="evidence" value="ECO:0007669"/>
    <property type="project" value="TreeGrafter"/>
</dbReference>
<dbReference type="Gene3D" id="3.40.50.720">
    <property type="entry name" value="NAD(P)-binding Rossmann-like Domain"/>
    <property type="match status" value="1"/>
</dbReference>
<dbReference type="PANTHER" id="PTHR10953:SF102">
    <property type="entry name" value="ADENYLYLTRANSFERASE AND SULFURTRANSFERASE MOCS3"/>
    <property type="match status" value="1"/>
</dbReference>
<name>A0AB38NE27_9GAMM</name>
<dbReference type="InterPro" id="IPR045886">
    <property type="entry name" value="ThiF/MoeB/HesA"/>
</dbReference>
<dbReference type="RefSeq" id="WP_108290549.1">
    <property type="nucleotide sequence ID" value="NZ_JAWVLH010000002.1"/>
</dbReference>
<dbReference type="EMBL" id="QCXM01000001">
    <property type="protein sequence ID" value="PUT49367.1"/>
    <property type="molecule type" value="Genomic_DNA"/>
</dbReference>
<dbReference type="InterPro" id="IPR035985">
    <property type="entry name" value="Ubiquitin-activating_enz"/>
</dbReference>
<dbReference type="GO" id="GO:0008641">
    <property type="term" value="F:ubiquitin-like modifier activating enzyme activity"/>
    <property type="evidence" value="ECO:0007669"/>
    <property type="project" value="InterPro"/>
</dbReference>
<organism evidence="3 5">
    <name type="scientific">Legionella taurinensis</name>
    <dbReference type="NCBI Taxonomy" id="70611"/>
    <lineage>
        <taxon>Bacteria</taxon>
        <taxon>Pseudomonadati</taxon>
        <taxon>Pseudomonadota</taxon>
        <taxon>Gammaproteobacteria</taxon>
        <taxon>Legionellales</taxon>
        <taxon>Legionellaceae</taxon>
        <taxon>Legionella</taxon>
    </lineage>
</organism>
<dbReference type="InterPro" id="IPR000594">
    <property type="entry name" value="ThiF_NAD_FAD-bd"/>
</dbReference>
<dbReference type="EMBL" id="QFGG01000001">
    <property type="protein sequence ID" value="TID46732.1"/>
    <property type="molecule type" value="Genomic_DNA"/>
</dbReference>
<evidence type="ECO:0000313" key="2">
    <source>
        <dbReference type="EMBL" id="PUT49367.1"/>
    </source>
</evidence>
<dbReference type="Proteomes" id="UP000251035">
    <property type="component" value="Unassembled WGS sequence"/>
</dbReference>
<feature type="domain" description="THIF-type NAD/FAD binding fold" evidence="1">
    <location>
        <begin position="120"/>
        <end position="356"/>
    </location>
</feature>
<dbReference type="GO" id="GO:0005737">
    <property type="term" value="C:cytoplasm"/>
    <property type="evidence" value="ECO:0007669"/>
    <property type="project" value="TreeGrafter"/>
</dbReference>
<evidence type="ECO:0000313" key="4">
    <source>
        <dbReference type="Proteomes" id="UP000251035"/>
    </source>
</evidence>
<dbReference type="AlphaFoldDB" id="A0AB38NE27"/>
<comment type="caution">
    <text evidence="3">The sequence shown here is derived from an EMBL/GenBank/DDBJ whole genome shotgun (WGS) entry which is preliminary data.</text>
</comment>